<keyword evidence="4" id="KW-1185">Reference proteome</keyword>
<evidence type="ECO:0000313" key="4">
    <source>
        <dbReference type="Proteomes" id="UP001595989"/>
    </source>
</evidence>
<dbReference type="RefSeq" id="WP_390293304.1">
    <property type="nucleotide sequence ID" value="NZ_JBHSFU010000003.1"/>
</dbReference>
<gene>
    <name evidence="3" type="ORF">ACFO3D_03945</name>
</gene>
<protein>
    <submittedName>
        <fullName evidence="3">DUF5590 domain-containing protein</fullName>
    </submittedName>
</protein>
<accession>A0ABV9DG71</accession>
<keyword evidence="1" id="KW-1133">Transmembrane helix</keyword>
<evidence type="ECO:0000313" key="3">
    <source>
        <dbReference type="EMBL" id="MFC4557358.1"/>
    </source>
</evidence>
<dbReference type="EMBL" id="JBHSFU010000003">
    <property type="protein sequence ID" value="MFC4557358.1"/>
    <property type="molecule type" value="Genomic_DNA"/>
</dbReference>
<feature type="transmembrane region" description="Helical" evidence="1">
    <location>
        <begin position="16"/>
        <end position="36"/>
    </location>
</feature>
<dbReference type="InterPro" id="IPR041401">
    <property type="entry name" value="TseB-like_dom"/>
</dbReference>
<dbReference type="PROSITE" id="PS51257">
    <property type="entry name" value="PROKAR_LIPOPROTEIN"/>
    <property type="match status" value="1"/>
</dbReference>
<reference evidence="4" key="1">
    <citation type="journal article" date="2019" name="Int. J. Syst. Evol. Microbiol.">
        <title>The Global Catalogue of Microorganisms (GCM) 10K type strain sequencing project: providing services to taxonomists for standard genome sequencing and annotation.</title>
        <authorList>
            <consortium name="The Broad Institute Genomics Platform"/>
            <consortium name="The Broad Institute Genome Sequencing Center for Infectious Disease"/>
            <person name="Wu L."/>
            <person name="Ma J."/>
        </authorList>
    </citation>
    <scope>NUCLEOTIDE SEQUENCE [LARGE SCALE GENOMIC DNA]</scope>
    <source>
        <strain evidence="4">CGMCC 4.7426</strain>
    </source>
</reference>
<comment type="caution">
    <text evidence="3">The sequence shown here is derived from an EMBL/GenBank/DDBJ whole genome shotgun (WGS) entry which is preliminary data.</text>
</comment>
<dbReference type="SUPFAM" id="SSF54403">
    <property type="entry name" value="Cystatin/monellin"/>
    <property type="match status" value="2"/>
</dbReference>
<dbReference type="InterPro" id="IPR046350">
    <property type="entry name" value="Cystatin_sf"/>
</dbReference>
<proteinExistence type="predicted"/>
<organism evidence="3 4">
    <name type="scientific">Virgibacillus kekensis</name>
    <dbReference type="NCBI Taxonomy" id="202261"/>
    <lineage>
        <taxon>Bacteria</taxon>
        <taxon>Bacillati</taxon>
        <taxon>Bacillota</taxon>
        <taxon>Bacilli</taxon>
        <taxon>Bacillales</taxon>
        <taxon>Bacillaceae</taxon>
        <taxon>Virgibacillus</taxon>
    </lineage>
</organism>
<evidence type="ECO:0000259" key="2">
    <source>
        <dbReference type="Pfam" id="PF17881"/>
    </source>
</evidence>
<feature type="domain" description="Cell wall elongation regulator TseB-like" evidence="2">
    <location>
        <begin position="55"/>
        <end position="93"/>
    </location>
</feature>
<dbReference type="Proteomes" id="UP001595989">
    <property type="component" value="Unassembled WGS sequence"/>
</dbReference>
<sequence>MNRQYSRFTVPDWLKWAVAIVFLLLVSCLSYSVYLYNEIQQQKTAPFDQVTKEVLRTTDLVNIESIERFHGDHAYYVVFGTTNDNKEKAIFYPFTEKKEEVISISTSEIMQEGSIQSQWEEQCSNCKLIDITPAIIGEDSQPAWELTYTDSSGRYVIDYWSMDDGTRIEMIGFKQMFN</sequence>
<evidence type="ECO:0000256" key="1">
    <source>
        <dbReference type="SAM" id="Phobius"/>
    </source>
</evidence>
<name>A0ABV9DG71_9BACI</name>
<keyword evidence="1" id="KW-0472">Membrane</keyword>
<keyword evidence="1" id="KW-0812">Transmembrane</keyword>
<dbReference type="Gene3D" id="3.10.450.40">
    <property type="match status" value="2"/>
</dbReference>
<dbReference type="Pfam" id="PF17881">
    <property type="entry name" value="TseB"/>
    <property type="match status" value="1"/>
</dbReference>